<dbReference type="GO" id="GO:0022904">
    <property type="term" value="P:respiratory electron transport chain"/>
    <property type="evidence" value="ECO:0007669"/>
    <property type="project" value="TreeGrafter"/>
</dbReference>
<dbReference type="InterPro" id="IPR016167">
    <property type="entry name" value="FAD-bd_PCMH_sub1"/>
</dbReference>
<dbReference type="InterPro" id="IPR036318">
    <property type="entry name" value="FAD-bd_PCMH-like_sf"/>
</dbReference>
<dbReference type="Pfam" id="PF02913">
    <property type="entry name" value="FAD-oxidase_C"/>
    <property type="match status" value="1"/>
</dbReference>
<evidence type="ECO:0000256" key="3">
    <source>
        <dbReference type="ARBA" id="ARBA00022630"/>
    </source>
</evidence>
<evidence type="ECO:0000256" key="1">
    <source>
        <dbReference type="ARBA" id="ARBA00001974"/>
    </source>
</evidence>
<keyword evidence="4" id="KW-0274">FAD</keyword>
<dbReference type="PROSITE" id="PS51387">
    <property type="entry name" value="FAD_PCMH"/>
    <property type="match status" value="1"/>
</dbReference>
<comment type="caution">
    <text evidence="7">The sequence shown here is derived from an EMBL/GenBank/DDBJ whole genome shotgun (WGS) entry which is preliminary data.</text>
</comment>
<evidence type="ECO:0000313" key="8">
    <source>
        <dbReference type="Proteomes" id="UP000540412"/>
    </source>
</evidence>
<name>A0A7W9UJA3_9NOCA</name>
<gene>
    <name evidence="7" type="ORF">BJY24_003914</name>
</gene>
<dbReference type="Gene3D" id="3.30.465.10">
    <property type="match status" value="1"/>
</dbReference>
<sequence length="454" mass="47766">MASNILDELTEIVGAAHVLTDPGMTAHYVTDWTGRWHGTTTAVVRPADTREVARVMRVCGRAGIAVVPQGGNTGLVGGSIPMDGEIVLSLARLDTVDGVDPIGHTLAAGAGVTVARAQAAAREAGLAFGIDLASRDSATLGGIVATNAGGVRMIKYGDTRAQLLGIEAVLSDGRVLTRWKTFRKDNVGYHLPSLLAGSEGTLGVVTKVLMKLHVPPSQTRCALVGIRTVGAAPAVVDALRRTGLTIEAAELMTAAGVDLVRRHRALRPPLNAATPYFLLVEVSGPPDTESLLLATLDAASDLVVDATVERGDRLWSYREGHTEAINAVSTTPPVKLDITTPLAGVETFVGALTRTVEAEFPAARLICFGHIADGNVHVNLLDVDPGQVRKITGRVFELVAEHDGSISAEHGVGRSKASWIHLARSEVDIEVMKAIRNGVDPLLILNPHILPAVR</sequence>
<comment type="similarity">
    <text evidence="2">Belongs to the FAD-binding oxidoreductase/transferase type 4 family.</text>
</comment>
<evidence type="ECO:0000256" key="5">
    <source>
        <dbReference type="ARBA" id="ARBA00023002"/>
    </source>
</evidence>
<dbReference type="SUPFAM" id="SSF56176">
    <property type="entry name" value="FAD-binding/transporter-associated domain-like"/>
    <property type="match status" value="1"/>
</dbReference>
<protein>
    <submittedName>
        <fullName evidence="7">FAD/FMN-containing dehydrogenase</fullName>
    </submittedName>
</protein>
<dbReference type="InterPro" id="IPR051264">
    <property type="entry name" value="FAD-oxidored/transferase_4"/>
</dbReference>
<keyword evidence="5" id="KW-0560">Oxidoreductase</keyword>
<dbReference type="GO" id="GO:0016491">
    <property type="term" value="F:oxidoreductase activity"/>
    <property type="evidence" value="ECO:0007669"/>
    <property type="project" value="UniProtKB-KW"/>
</dbReference>
<dbReference type="InterPro" id="IPR016164">
    <property type="entry name" value="FAD-linked_Oxase-like_C"/>
</dbReference>
<dbReference type="SUPFAM" id="SSF55103">
    <property type="entry name" value="FAD-linked oxidases, C-terminal domain"/>
    <property type="match status" value="1"/>
</dbReference>
<dbReference type="Gene3D" id="3.30.70.2190">
    <property type="match status" value="1"/>
</dbReference>
<dbReference type="InterPro" id="IPR004113">
    <property type="entry name" value="FAD-bd_oxidored_4_C"/>
</dbReference>
<keyword evidence="3" id="KW-0285">Flavoprotein</keyword>
<dbReference type="AlphaFoldDB" id="A0A7W9UJA3"/>
<evidence type="ECO:0000259" key="6">
    <source>
        <dbReference type="PROSITE" id="PS51387"/>
    </source>
</evidence>
<accession>A0A7W9UJA3</accession>
<dbReference type="Pfam" id="PF01565">
    <property type="entry name" value="FAD_binding_4"/>
    <property type="match status" value="1"/>
</dbReference>
<organism evidence="7 8">
    <name type="scientific">Nocardia transvalensis</name>
    <dbReference type="NCBI Taxonomy" id="37333"/>
    <lineage>
        <taxon>Bacteria</taxon>
        <taxon>Bacillati</taxon>
        <taxon>Actinomycetota</taxon>
        <taxon>Actinomycetes</taxon>
        <taxon>Mycobacteriales</taxon>
        <taxon>Nocardiaceae</taxon>
        <taxon>Nocardia</taxon>
    </lineage>
</organism>
<feature type="domain" description="FAD-binding PCMH-type" evidence="6">
    <location>
        <begin position="36"/>
        <end position="215"/>
    </location>
</feature>
<evidence type="ECO:0000256" key="2">
    <source>
        <dbReference type="ARBA" id="ARBA00008000"/>
    </source>
</evidence>
<evidence type="ECO:0000313" key="7">
    <source>
        <dbReference type="EMBL" id="MBB5915047.1"/>
    </source>
</evidence>
<dbReference type="PANTHER" id="PTHR43716">
    <property type="entry name" value="D-2-HYDROXYGLUTARATE DEHYDROGENASE, MITOCHONDRIAL"/>
    <property type="match status" value="1"/>
</dbReference>
<dbReference type="InterPro" id="IPR006094">
    <property type="entry name" value="Oxid_FAD_bind_N"/>
</dbReference>
<dbReference type="Gene3D" id="3.30.43.10">
    <property type="entry name" value="Uridine Diphospho-n-acetylenolpyruvylglucosamine Reductase, domain 2"/>
    <property type="match status" value="1"/>
</dbReference>
<dbReference type="Gene3D" id="3.30.70.2740">
    <property type="match status" value="1"/>
</dbReference>
<dbReference type="InterPro" id="IPR016171">
    <property type="entry name" value="Vanillyl_alc_oxidase_C-sub2"/>
</dbReference>
<dbReference type="Gene3D" id="1.10.45.10">
    <property type="entry name" value="Vanillyl-alcohol Oxidase, Chain A, domain 4"/>
    <property type="match status" value="1"/>
</dbReference>
<dbReference type="EMBL" id="JACHIT010000001">
    <property type="protein sequence ID" value="MBB5915047.1"/>
    <property type="molecule type" value="Genomic_DNA"/>
</dbReference>
<keyword evidence="8" id="KW-1185">Reference proteome</keyword>
<dbReference type="GO" id="GO:0071949">
    <property type="term" value="F:FAD binding"/>
    <property type="evidence" value="ECO:0007669"/>
    <property type="project" value="InterPro"/>
</dbReference>
<dbReference type="InterPro" id="IPR016166">
    <property type="entry name" value="FAD-bd_PCMH"/>
</dbReference>
<reference evidence="7 8" key="1">
    <citation type="submission" date="2020-08" db="EMBL/GenBank/DDBJ databases">
        <title>Sequencing the genomes of 1000 actinobacteria strains.</title>
        <authorList>
            <person name="Klenk H.-P."/>
        </authorList>
    </citation>
    <scope>NUCLEOTIDE SEQUENCE [LARGE SCALE GENOMIC DNA]</scope>
    <source>
        <strain evidence="7 8">DSM 43582</strain>
    </source>
</reference>
<proteinExistence type="inferred from homology"/>
<dbReference type="PANTHER" id="PTHR43716:SF1">
    <property type="entry name" value="D-2-HYDROXYGLUTARATE DEHYDROGENASE, MITOCHONDRIAL"/>
    <property type="match status" value="1"/>
</dbReference>
<dbReference type="InterPro" id="IPR016169">
    <property type="entry name" value="FAD-bd_PCMH_sub2"/>
</dbReference>
<dbReference type="Proteomes" id="UP000540412">
    <property type="component" value="Unassembled WGS sequence"/>
</dbReference>
<comment type="cofactor">
    <cofactor evidence="1">
        <name>FAD</name>
        <dbReference type="ChEBI" id="CHEBI:57692"/>
    </cofactor>
</comment>
<evidence type="ECO:0000256" key="4">
    <source>
        <dbReference type="ARBA" id="ARBA00022827"/>
    </source>
</evidence>